<reference evidence="2 3" key="1">
    <citation type="submission" date="2021-06" db="EMBL/GenBank/DDBJ databases">
        <title>Caerostris extrusa draft genome.</title>
        <authorList>
            <person name="Kono N."/>
            <person name="Arakawa K."/>
        </authorList>
    </citation>
    <scope>NUCLEOTIDE SEQUENCE [LARGE SCALE GENOMIC DNA]</scope>
</reference>
<protein>
    <submittedName>
        <fullName evidence="2">Uncharacterized protein</fullName>
    </submittedName>
</protein>
<organism evidence="2 3">
    <name type="scientific">Caerostris extrusa</name>
    <name type="common">Bark spider</name>
    <name type="synonym">Caerostris bankana</name>
    <dbReference type="NCBI Taxonomy" id="172846"/>
    <lineage>
        <taxon>Eukaryota</taxon>
        <taxon>Metazoa</taxon>
        <taxon>Ecdysozoa</taxon>
        <taxon>Arthropoda</taxon>
        <taxon>Chelicerata</taxon>
        <taxon>Arachnida</taxon>
        <taxon>Araneae</taxon>
        <taxon>Araneomorphae</taxon>
        <taxon>Entelegynae</taxon>
        <taxon>Araneoidea</taxon>
        <taxon>Araneidae</taxon>
        <taxon>Caerostris</taxon>
    </lineage>
</organism>
<comment type="caution">
    <text evidence="2">The sequence shown here is derived from an EMBL/GenBank/DDBJ whole genome shotgun (WGS) entry which is preliminary data.</text>
</comment>
<sequence length="90" mass="10001">MATKVIPHVGMIVTAPPFLLHTPGKQRMIESECIPRTSVEIVKIQSAHLPTTHRTGGCRDLRGKSSAMKESRFPRASPPNMVLKAAYWYS</sequence>
<gene>
    <name evidence="2" type="ORF">CEXT_529251</name>
</gene>
<accession>A0AAV4S6D4</accession>
<evidence type="ECO:0000256" key="1">
    <source>
        <dbReference type="SAM" id="MobiDB-lite"/>
    </source>
</evidence>
<feature type="compositionally biased region" description="Basic and acidic residues" evidence="1">
    <location>
        <begin position="57"/>
        <end position="73"/>
    </location>
</feature>
<dbReference type="EMBL" id="BPLR01008969">
    <property type="protein sequence ID" value="GIY28641.1"/>
    <property type="molecule type" value="Genomic_DNA"/>
</dbReference>
<evidence type="ECO:0000313" key="2">
    <source>
        <dbReference type="EMBL" id="GIY28641.1"/>
    </source>
</evidence>
<feature type="region of interest" description="Disordered" evidence="1">
    <location>
        <begin position="51"/>
        <end position="75"/>
    </location>
</feature>
<dbReference type="AlphaFoldDB" id="A0AAV4S6D4"/>
<evidence type="ECO:0000313" key="3">
    <source>
        <dbReference type="Proteomes" id="UP001054945"/>
    </source>
</evidence>
<keyword evidence="3" id="KW-1185">Reference proteome</keyword>
<dbReference type="Proteomes" id="UP001054945">
    <property type="component" value="Unassembled WGS sequence"/>
</dbReference>
<proteinExistence type="predicted"/>
<name>A0AAV4S6D4_CAEEX</name>